<dbReference type="Proteomes" id="UP000233551">
    <property type="component" value="Unassembled WGS sequence"/>
</dbReference>
<name>A0A218WS94_PUNGR</name>
<organism evidence="2 4">
    <name type="scientific">Punica granatum</name>
    <name type="common">Pomegranate</name>
    <dbReference type="NCBI Taxonomy" id="22663"/>
    <lineage>
        <taxon>Eukaryota</taxon>
        <taxon>Viridiplantae</taxon>
        <taxon>Streptophyta</taxon>
        <taxon>Embryophyta</taxon>
        <taxon>Tracheophyta</taxon>
        <taxon>Spermatophyta</taxon>
        <taxon>Magnoliopsida</taxon>
        <taxon>eudicotyledons</taxon>
        <taxon>Gunneridae</taxon>
        <taxon>Pentapetalae</taxon>
        <taxon>rosids</taxon>
        <taxon>malvids</taxon>
        <taxon>Myrtales</taxon>
        <taxon>Lythraceae</taxon>
        <taxon>Punica</taxon>
    </lineage>
</organism>
<reference evidence="3 5" key="3">
    <citation type="submission" date="2017-11" db="EMBL/GenBank/DDBJ databases">
        <title>De-novo sequencing of pomegranate (Punica granatum L.) genome.</title>
        <authorList>
            <person name="Akparov Z."/>
            <person name="Amiraslanov A."/>
            <person name="Hajiyeva S."/>
            <person name="Abbasov M."/>
            <person name="Kaur K."/>
            <person name="Hamwieh A."/>
            <person name="Solovyev V."/>
            <person name="Salamov A."/>
            <person name="Braich B."/>
            <person name="Kosarev P."/>
            <person name="Mahmoud A."/>
            <person name="Hajiyev E."/>
            <person name="Babayeva S."/>
            <person name="Izzatullayeva V."/>
            <person name="Mammadov A."/>
            <person name="Mammadov A."/>
            <person name="Sharifova S."/>
            <person name="Ojaghi J."/>
            <person name="Eynullazada K."/>
            <person name="Bayramov B."/>
            <person name="Abdulazimova A."/>
            <person name="Shahmuradov I."/>
        </authorList>
    </citation>
    <scope>NUCLEOTIDE SEQUENCE [LARGE SCALE GENOMIC DNA]</scope>
    <source>
        <strain evidence="3">AG2017</strain>
        <strain evidence="5">cv. AG2017</strain>
        <tissue evidence="3">Leaf</tissue>
    </source>
</reference>
<gene>
    <name evidence="2" type="ORF">CDL15_Pgr021892</name>
    <name evidence="3" type="ORF">CRG98_025074</name>
</gene>
<evidence type="ECO:0000256" key="1">
    <source>
        <dbReference type="SAM" id="MobiDB-lite"/>
    </source>
</evidence>
<reference evidence="4" key="1">
    <citation type="journal article" date="2017" name="Plant J.">
        <title>The pomegranate (Punica granatum L.) genome and the genomics of punicalagin biosynthesis.</title>
        <authorList>
            <person name="Qin G."/>
            <person name="Xu C."/>
            <person name="Ming R."/>
            <person name="Tang H."/>
            <person name="Guyot R."/>
            <person name="Kramer E.M."/>
            <person name="Hu Y."/>
            <person name="Yi X."/>
            <person name="Qi Y."/>
            <person name="Xu X."/>
            <person name="Gao Z."/>
            <person name="Pan H."/>
            <person name="Jian J."/>
            <person name="Tian Y."/>
            <person name="Yue Z."/>
            <person name="Xu Y."/>
        </authorList>
    </citation>
    <scope>NUCLEOTIDE SEQUENCE [LARGE SCALE GENOMIC DNA]</scope>
    <source>
        <strain evidence="4">cv. Dabenzi</strain>
    </source>
</reference>
<dbReference type="AlphaFoldDB" id="A0A218WS94"/>
<evidence type="ECO:0000313" key="4">
    <source>
        <dbReference type="Proteomes" id="UP000197138"/>
    </source>
</evidence>
<feature type="compositionally biased region" description="Basic and acidic residues" evidence="1">
    <location>
        <begin position="20"/>
        <end position="37"/>
    </location>
</feature>
<dbReference type="EMBL" id="MTKT01003240">
    <property type="protein sequence ID" value="OWM75727.1"/>
    <property type="molecule type" value="Genomic_DNA"/>
</dbReference>
<sequence length="124" mass="14226">MEVREGQRRRRRSSSSLAEMEEKERGGDDGESHGQRKEMRRQRQTKERRRSKPQGKDDMDCEDGAVEGKQFGGLERAKMIRMRMNNPYLFVDGPLQSQSSFSRSPRVLIDASLISGELHICSAP</sequence>
<feature type="compositionally biased region" description="Basic residues" evidence="1">
    <location>
        <begin position="38"/>
        <end position="53"/>
    </location>
</feature>
<evidence type="ECO:0000313" key="2">
    <source>
        <dbReference type="EMBL" id="OWM75727.1"/>
    </source>
</evidence>
<protein>
    <submittedName>
        <fullName evidence="2">Uncharacterized protein</fullName>
    </submittedName>
</protein>
<evidence type="ECO:0000313" key="5">
    <source>
        <dbReference type="Proteomes" id="UP000233551"/>
    </source>
</evidence>
<accession>A0A218WS94</accession>
<feature type="region of interest" description="Disordered" evidence="1">
    <location>
        <begin position="1"/>
        <end position="72"/>
    </location>
</feature>
<comment type="caution">
    <text evidence="2">The sequence shown here is derived from an EMBL/GenBank/DDBJ whole genome shotgun (WGS) entry which is preliminary data.</text>
</comment>
<reference evidence="2" key="2">
    <citation type="submission" date="2017-06" db="EMBL/GenBank/DDBJ databases">
        <title>The pomegranate genome and the genomics of punicalagin biosynthesis.</title>
        <authorList>
            <person name="Xu C."/>
        </authorList>
    </citation>
    <scope>NUCLEOTIDE SEQUENCE [LARGE SCALE GENOMIC DNA]</scope>
    <source>
        <tissue evidence="2">Fresh leaf</tissue>
    </source>
</reference>
<dbReference type="Proteomes" id="UP000197138">
    <property type="component" value="Unassembled WGS sequence"/>
</dbReference>
<keyword evidence="5" id="KW-1185">Reference proteome</keyword>
<proteinExistence type="predicted"/>
<evidence type="ECO:0000313" key="3">
    <source>
        <dbReference type="EMBL" id="PKI54560.1"/>
    </source>
</evidence>
<dbReference type="EMBL" id="PGOL01001778">
    <property type="protein sequence ID" value="PKI54560.1"/>
    <property type="molecule type" value="Genomic_DNA"/>
</dbReference>